<evidence type="ECO:0000313" key="3">
    <source>
        <dbReference type="RefSeq" id="XP_009766325.1"/>
    </source>
</evidence>
<feature type="coiled-coil region" evidence="1">
    <location>
        <begin position="18"/>
        <end position="101"/>
    </location>
</feature>
<dbReference type="Proteomes" id="UP000189701">
    <property type="component" value="Unplaced"/>
</dbReference>
<dbReference type="RefSeq" id="XP_009766325.1">
    <property type="nucleotide sequence ID" value="XM_009768023.1"/>
</dbReference>
<keyword evidence="1" id="KW-0175">Coiled coil</keyword>
<dbReference type="AlphaFoldDB" id="A0A1U7VWK0"/>
<dbReference type="eggNOG" id="KOG0017">
    <property type="taxonomic scope" value="Eukaryota"/>
</dbReference>
<dbReference type="CDD" id="cd09272">
    <property type="entry name" value="RNase_HI_RT_Ty1"/>
    <property type="match status" value="1"/>
</dbReference>
<dbReference type="STRING" id="4096.A0A1U7VWK0"/>
<evidence type="ECO:0000256" key="1">
    <source>
        <dbReference type="SAM" id="Coils"/>
    </source>
</evidence>
<reference evidence="3" key="2">
    <citation type="submission" date="2025-08" db="UniProtKB">
        <authorList>
            <consortium name="RefSeq"/>
        </authorList>
    </citation>
    <scope>IDENTIFICATION</scope>
    <source>
        <tissue evidence="3">Leaf</tissue>
    </source>
</reference>
<accession>A0A1U7VWK0</accession>
<name>A0A1U7VWK0_NICSY</name>
<keyword evidence="2" id="KW-1185">Reference proteome</keyword>
<sequence>MSLANVLIDAYHGLINDKDDLTVELGEAEQSREDLEVRVVNLEETIESLKKEKYALTEKIANIGHARDNLVVVVVNLKDTIDCVRKEKEVLTEKVVNIEHERDDLSVVGVDLKKTIEELKMESRPGNTQKGKKVASEAYIKLESELNSVKSSLCVELEKNKQLQEELGRVKSDLEKSLKWTWSSDAITTLYTTNGGNRQGIGLNQVQHKRTKHIDVRHHFLRDNVEKILICMKFWKMKDQVADIFTKALSRGRSNILECEAKIVAGFVEALKDGGIGECAEKEGN</sequence>
<protein>
    <submittedName>
        <fullName evidence="3">Uncharacterized protein LOC104217716</fullName>
    </submittedName>
</protein>
<gene>
    <name evidence="3" type="primary">LOC104217716</name>
</gene>
<reference evidence="2" key="1">
    <citation type="journal article" date="2013" name="Genome Biol.">
        <title>Reference genomes and transcriptomes of Nicotiana sylvestris and Nicotiana tomentosiformis.</title>
        <authorList>
            <person name="Sierro N."/>
            <person name="Battey J.N."/>
            <person name="Ouadi S."/>
            <person name="Bovet L."/>
            <person name="Goepfert S."/>
            <person name="Bakaher N."/>
            <person name="Peitsch M.C."/>
            <person name="Ivanov N.V."/>
        </authorList>
    </citation>
    <scope>NUCLEOTIDE SEQUENCE [LARGE SCALE GENOMIC DNA]</scope>
</reference>
<organism evidence="2 3">
    <name type="scientific">Nicotiana sylvestris</name>
    <name type="common">Wood tobacco</name>
    <name type="synonym">South American tobacco</name>
    <dbReference type="NCBI Taxonomy" id="4096"/>
    <lineage>
        <taxon>Eukaryota</taxon>
        <taxon>Viridiplantae</taxon>
        <taxon>Streptophyta</taxon>
        <taxon>Embryophyta</taxon>
        <taxon>Tracheophyta</taxon>
        <taxon>Spermatophyta</taxon>
        <taxon>Magnoliopsida</taxon>
        <taxon>eudicotyledons</taxon>
        <taxon>Gunneridae</taxon>
        <taxon>Pentapetalae</taxon>
        <taxon>asterids</taxon>
        <taxon>lamiids</taxon>
        <taxon>Solanales</taxon>
        <taxon>Solanaceae</taxon>
        <taxon>Nicotianoideae</taxon>
        <taxon>Nicotianeae</taxon>
        <taxon>Nicotiana</taxon>
    </lineage>
</organism>
<evidence type="ECO:0000313" key="2">
    <source>
        <dbReference type="Proteomes" id="UP000189701"/>
    </source>
</evidence>
<proteinExistence type="predicted"/>